<gene>
    <name evidence="4" type="ORF">GEV01_19415</name>
</gene>
<evidence type="ECO:0000256" key="2">
    <source>
        <dbReference type="SAM" id="Phobius"/>
    </source>
</evidence>
<protein>
    <submittedName>
        <fullName evidence="4">HlyD family efflux transporter periplasmic adaptor subunit</fullName>
    </submittedName>
</protein>
<keyword evidence="2" id="KW-1133">Transmembrane helix</keyword>
<dbReference type="EMBL" id="WHUF01000005">
    <property type="protein sequence ID" value="MQA21690.1"/>
    <property type="molecule type" value="Genomic_DNA"/>
</dbReference>
<dbReference type="PANTHER" id="PTHR30386:SF28">
    <property type="entry name" value="EXPORTED PROTEIN"/>
    <property type="match status" value="1"/>
</dbReference>
<dbReference type="PRINTS" id="PR01490">
    <property type="entry name" value="RTXTOXIND"/>
</dbReference>
<dbReference type="InterPro" id="IPR058982">
    <property type="entry name" value="Beta-barrel_AprE"/>
</dbReference>
<keyword evidence="2" id="KW-0472">Membrane</keyword>
<name>A0A843SHV7_9BURK</name>
<evidence type="ECO:0000313" key="4">
    <source>
        <dbReference type="EMBL" id="MQA21690.1"/>
    </source>
</evidence>
<proteinExistence type="predicted"/>
<keyword evidence="2" id="KW-0812">Transmembrane</keyword>
<evidence type="ECO:0000256" key="1">
    <source>
        <dbReference type="SAM" id="Coils"/>
    </source>
</evidence>
<dbReference type="Gene3D" id="2.40.50.100">
    <property type="match status" value="1"/>
</dbReference>
<accession>A0A843SHV7</accession>
<feature type="coiled-coil region" evidence="1">
    <location>
        <begin position="136"/>
        <end position="261"/>
    </location>
</feature>
<comment type="caution">
    <text evidence="4">The sequence shown here is derived from an EMBL/GenBank/DDBJ whole genome shotgun (WGS) entry which is preliminary data.</text>
</comment>
<keyword evidence="5" id="KW-1185">Reference proteome</keyword>
<sequence>MSIKQLYRSEALDARQVRWLGEIVLVRPMTFSFLCTFAVALAAVILIFLFFCSYTKRVTVTGLLLPDLGLVKIYTPQFGIVERKNVVEGQAVKRGDVLYVLSSERQSSTQGGIQASISRQVNVRQESLLDELDKTRRLQQDESAALVKKIDALESELAKINSQIEGQSSRIKLAEDAVVRMRDLSAQNFISKEQLQQKQADLLDQRARLQALERDHINTRRDLTSQRDELTSLPLRHQNQLAQLKRGITSLSQELTESEAKRRLELTAPEAGIATAVVAEIGQMIDGSKPLVSIVPAGARLQAQLYAPSKAIGFVKPGDKVLLRYQAYPYQKFGQAQGSVAFVSKIALSGNELASMTNAVGNGTLGSEPLYRITVNLVTQTVNAYGQPQKLQAGMSLDADILQERRRLYEWVLEPLYSLTGKL</sequence>
<dbReference type="InterPro" id="IPR050739">
    <property type="entry name" value="MFP"/>
</dbReference>
<evidence type="ECO:0000259" key="3">
    <source>
        <dbReference type="Pfam" id="PF26002"/>
    </source>
</evidence>
<keyword evidence="1" id="KW-0175">Coiled coil</keyword>
<dbReference type="PANTHER" id="PTHR30386">
    <property type="entry name" value="MEMBRANE FUSION SUBUNIT OF EMRAB-TOLC MULTIDRUG EFFLUX PUMP"/>
    <property type="match status" value="1"/>
</dbReference>
<dbReference type="Gene3D" id="2.40.30.170">
    <property type="match status" value="1"/>
</dbReference>
<feature type="transmembrane region" description="Helical" evidence="2">
    <location>
        <begin position="31"/>
        <end position="51"/>
    </location>
</feature>
<evidence type="ECO:0000313" key="5">
    <source>
        <dbReference type="Proteomes" id="UP000444318"/>
    </source>
</evidence>
<dbReference type="RefSeq" id="WP_152807230.1">
    <property type="nucleotide sequence ID" value="NZ_WHUF01000005.1"/>
</dbReference>
<organism evidence="4 5">
    <name type="scientific">Rugamonas rivuli</name>
    <dbReference type="NCBI Taxonomy" id="2743358"/>
    <lineage>
        <taxon>Bacteria</taxon>
        <taxon>Pseudomonadati</taxon>
        <taxon>Pseudomonadota</taxon>
        <taxon>Betaproteobacteria</taxon>
        <taxon>Burkholderiales</taxon>
        <taxon>Oxalobacteraceae</taxon>
        <taxon>Telluria group</taxon>
        <taxon>Rugamonas</taxon>
    </lineage>
</organism>
<dbReference type="Proteomes" id="UP000444318">
    <property type="component" value="Unassembled WGS sequence"/>
</dbReference>
<dbReference type="Pfam" id="PF26002">
    <property type="entry name" value="Beta-barrel_AprE"/>
    <property type="match status" value="1"/>
</dbReference>
<dbReference type="AlphaFoldDB" id="A0A843SHV7"/>
<reference evidence="4 5" key="1">
    <citation type="submission" date="2019-10" db="EMBL/GenBank/DDBJ databases">
        <title>Two novel species isolated from a subtropical stream in China.</title>
        <authorList>
            <person name="Lu H."/>
        </authorList>
    </citation>
    <scope>NUCLEOTIDE SEQUENCE [LARGE SCALE GENOMIC DNA]</scope>
    <source>
        <strain evidence="4 5">FT103W</strain>
    </source>
</reference>
<feature type="domain" description="AprE-like beta-barrel" evidence="3">
    <location>
        <begin position="306"/>
        <end position="402"/>
    </location>
</feature>